<organism evidence="3 4">
    <name type="scientific">Cognatishimia maritima</name>
    <dbReference type="NCBI Taxonomy" id="870908"/>
    <lineage>
        <taxon>Bacteria</taxon>
        <taxon>Pseudomonadati</taxon>
        <taxon>Pseudomonadota</taxon>
        <taxon>Alphaproteobacteria</taxon>
        <taxon>Rhodobacterales</taxon>
        <taxon>Paracoccaceae</taxon>
        <taxon>Cognatishimia</taxon>
    </lineage>
</organism>
<feature type="transmembrane region" description="Helical" evidence="1">
    <location>
        <begin position="251"/>
        <end position="273"/>
    </location>
</feature>
<dbReference type="Pfam" id="PF00487">
    <property type="entry name" value="FA_desaturase"/>
    <property type="match status" value="1"/>
</dbReference>
<dbReference type="AlphaFoldDB" id="A0A1M5MUY7"/>
<name>A0A1M5MUY7_9RHOB</name>
<feature type="domain" description="Fatty acid desaturase" evidence="2">
    <location>
        <begin position="99"/>
        <end position="344"/>
    </location>
</feature>
<keyword evidence="1" id="KW-1133">Transmembrane helix</keyword>
<dbReference type="OrthoDB" id="9792534at2"/>
<evidence type="ECO:0000313" key="3">
    <source>
        <dbReference type="EMBL" id="SHG80593.1"/>
    </source>
</evidence>
<dbReference type="EMBL" id="FQWM01000002">
    <property type="protein sequence ID" value="SHG80593.1"/>
    <property type="molecule type" value="Genomic_DNA"/>
</dbReference>
<proteinExistence type="predicted"/>
<feature type="transmembrane region" description="Helical" evidence="1">
    <location>
        <begin position="63"/>
        <end position="85"/>
    </location>
</feature>
<keyword evidence="1" id="KW-0812">Transmembrane</keyword>
<evidence type="ECO:0000256" key="1">
    <source>
        <dbReference type="SAM" id="Phobius"/>
    </source>
</evidence>
<feature type="transmembrane region" description="Helical" evidence="1">
    <location>
        <begin position="91"/>
        <end position="110"/>
    </location>
</feature>
<accession>A0A1M5MUY7</accession>
<keyword evidence="4" id="KW-1185">Reference proteome</keyword>
<dbReference type="InterPro" id="IPR005804">
    <property type="entry name" value="FA_desaturase_dom"/>
</dbReference>
<reference evidence="4" key="1">
    <citation type="submission" date="2016-11" db="EMBL/GenBank/DDBJ databases">
        <authorList>
            <person name="Varghese N."/>
            <person name="Submissions S."/>
        </authorList>
    </citation>
    <scope>NUCLEOTIDE SEQUENCE [LARGE SCALE GENOMIC DNA]</scope>
    <source>
        <strain evidence="4">DSM 28223</strain>
    </source>
</reference>
<sequence length="355" mass="40381">MNDLNNERAAFISMQDATSIETQSHQPKRRYKRGYDTRHLPAEVRATLKEAEACRPFQRMREAALTVASIPAIGALTVAAILSVQSSALPAFAQTVLSVLLYLMACIAIARQLRGIEIMVHDASHLTWVRSRPRLNNFLADIFVGAPVLSSVTSYWRSHRVHHGHYGSHSDPCRQRFAAMGISDIDLSTHWKITRAVIRWLPGYNAAYYKEIGSQSIIQWAIFISWHSLVLVTPLSCLLVLGMGFTLKTGMALAVFGWVLFWVLPAMVFLPVIRSIAESEEHDYEAGGTEFETTYTNDGWLHRLLIHPKNDAYHVIHHLFPNIPEAEHKWVHDLLMRHDEKYRNALRREKLLNVA</sequence>
<keyword evidence="1" id="KW-0472">Membrane</keyword>
<dbReference type="GO" id="GO:0006629">
    <property type="term" value="P:lipid metabolic process"/>
    <property type="evidence" value="ECO:0007669"/>
    <property type="project" value="InterPro"/>
</dbReference>
<gene>
    <name evidence="3" type="ORF">SAMN04488044_1328</name>
</gene>
<evidence type="ECO:0000313" key="4">
    <source>
        <dbReference type="Proteomes" id="UP000184211"/>
    </source>
</evidence>
<protein>
    <submittedName>
        <fullName evidence="3">Fatty acid desaturase</fullName>
    </submittedName>
</protein>
<evidence type="ECO:0000259" key="2">
    <source>
        <dbReference type="Pfam" id="PF00487"/>
    </source>
</evidence>
<dbReference type="STRING" id="870908.SAMN04488044_1328"/>
<dbReference type="Proteomes" id="UP000184211">
    <property type="component" value="Unassembled WGS sequence"/>
</dbReference>
<feature type="transmembrane region" description="Helical" evidence="1">
    <location>
        <begin position="220"/>
        <end position="245"/>
    </location>
</feature>
<dbReference type="RefSeq" id="WP_072791882.1">
    <property type="nucleotide sequence ID" value="NZ_FQWM01000002.1"/>
</dbReference>